<keyword evidence="3" id="KW-1185">Reference proteome</keyword>
<dbReference type="Proteomes" id="UP000005640">
    <property type="component" value="Chromosome 4"/>
</dbReference>
<proteinExistence type="evidence at protein level"/>
<dbReference type="EMBL" id="AC097381">
    <property type="status" value="NOT_ANNOTATED_CDS"/>
    <property type="molecule type" value="Genomic_DNA"/>
</dbReference>
<dbReference type="EMBL" id="AC004169">
    <property type="status" value="NOT_ANNOTATED_CDS"/>
    <property type="molecule type" value="Genomic_DNA"/>
</dbReference>
<dbReference type="Ensembl" id="ENST00000614385.1">
    <property type="protein sequence ID" value="ENSP00000483962.1"/>
    <property type="gene ID" value="ENSG00000196526.12"/>
</dbReference>
<dbReference type="EMBL" id="AC144451">
    <property type="status" value="NOT_ANNOTATED_CDS"/>
    <property type="molecule type" value="Genomic_DNA"/>
</dbReference>
<dbReference type="EMBL" id="AC112254">
    <property type="status" value="NOT_ANNOTATED_CDS"/>
    <property type="molecule type" value="Genomic_DNA"/>
</dbReference>
<dbReference type="ChiTaRS" id="AFAP1">
    <property type="organism name" value="human"/>
</dbReference>
<feature type="region of interest" description="Disordered" evidence="1">
    <location>
        <begin position="1"/>
        <end position="27"/>
    </location>
</feature>
<organism evidence="2 3">
    <name type="scientific">Homo sapiens</name>
    <name type="common">Human</name>
    <dbReference type="NCBI Taxonomy" id="9606"/>
    <lineage>
        <taxon>Eukaryota</taxon>
        <taxon>Metazoa</taxon>
        <taxon>Chordata</taxon>
        <taxon>Craniata</taxon>
        <taxon>Vertebrata</taxon>
        <taxon>Euteleostomi</taxon>
        <taxon>Mammalia</taxon>
        <taxon>Eutheria</taxon>
        <taxon>Euarchontoglires</taxon>
        <taxon>Primates</taxon>
        <taxon>Haplorrhini</taxon>
        <taxon>Catarrhini</taxon>
        <taxon>Hominidae</taxon>
        <taxon>Homo</taxon>
    </lineage>
</organism>
<evidence type="ECO:0000313" key="3">
    <source>
        <dbReference type="Proteomes" id="UP000005640"/>
    </source>
</evidence>
<reference evidence="2" key="4">
    <citation type="submission" date="2025-08" db="UniProtKB">
        <authorList>
            <consortium name="Ensembl"/>
        </authorList>
    </citation>
    <scope>IDENTIFICATION</scope>
</reference>
<evidence type="ECO:0007829" key="4">
    <source>
        <dbReference type="PeptideAtlas" id="A0A087X177"/>
    </source>
</evidence>
<reference evidence="2 3" key="2">
    <citation type="journal article" date="2004" name="Nature">
        <title>Finishing the euchromatic sequence of the human genome.</title>
        <authorList>
            <consortium name="International Human Genome Sequencing Consortium"/>
        </authorList>
    </citation>
    <scope>NUCLEOTIDE SEQUENCE [LARGE SCALE GENOMIC DNA]</scope>
</reference>
<evidence type="ECO:0000256" key="1">
    <source>
        <dbReference type="SAM" id="MobiDB-lite"/>
    </source>
</evidence>
<keyword evidence="4" id="KW-1267">Proteomics identification</keyword>
<dbReference type="HGNC" id="HGNC:24017">
    <property type="gene designation" value="AFAP1"/>
</dbReference>
<dbReference type="OrthoDB" id="5970758at2759"/>
<name>A0A087X177_HUMAN</name>
<dbReference type="VEuPathDB" id="HostDB:ENSG00000196526"/>
<feature type="region of interest" description="Disordered" evidence="1">
    <location>
        <begin position="39"/>
        <end position="73"/>
    </location>
</feature>
<dbReference type="EMBL" id="AC141931">
    <property type="status" value="NOT_ANNOTATED_CDS"/>
    <property type="molecule type" value="Genomic_DNA"/>
</dbReference>
<dbReference type="AlphaFoldDB" id="A0A087X177"/>
<dbReference type="GeneTree" id="ENSGT00950000183067"/>
<dbReference type="Antibodypedia" id="2882">
    <property type="antibodies" value="517 antibodies from 32 providers"/>
</dbReference>
<sequence>GITTCNGKEQVKRKKSSKSEAKGTVSKVTGKKITKIISLGKKKPSTDEQTSSAEEDVPTCGKTALPGDEQRAPKWVSFSPAVVSVPSSSKAR</sequence>
<dbReference type="ExpressionAtlas" id="A0A087X177">
    <property type="expression patterns" value="baseline and differential"/>
</dbReference>
<dbReference type="Ensembl" id="ENST00000614385.1">
    <property type="protein sequence ID" value="ENSP00000483962.1"/>
    <property type="gene ID" value="ENSG00000196526.11"/>
</dbReference>
<gene>
    <name evidence="2" type="primary">AFAP1</name>
</gene>
<dbReference type="UCSC" id="uc062uzu.1">
    <property type="organism name" value="human"/>
</dbReference>
<reference evidence="2" key="5">
    <citation type="submission" date="2025-09" db="UniProtKB">
        <authorList>
            <consortium name="Ensembl"/>
        </authorList>
    </citation>
    <scope>IDENTIFICATION</scope>
</reference>
<dbReference type="Bgee" id="ENSG00000196526">
    <property type="expression patterns" value="Expressed in stromal cell of endometrium and 125 other cell types or tissues"/>
</dbReference>
<accession>A0A087X177</accession>
<evidence type="ECO:0000313" key="2">
    <source>
        <dbReference type="Ensembl" id="ENSP00000483962.1"/>
    </source>
</evidence>
<reference evidence="2 3" key="3">
    <citation type="journal article" date="2005" name="Nature">
        <title>Generation and annotation of the DNA sequences of human chromosomes 2 and 4.</title>
        <authorList>
            <person name="Hillier L.W."/>
            <person name="Graves T.A."/>
            <person name="Fulton R.S."/>
            <person name="Fulton L.A."/>
            <person name="Pepin K.H."/>
            <person name="Minx P."/>
            <person name="Wagner-McPherson C."/>
            <person name="Layman D."/>
            <person name="Wylie K."/>
            <person name="Sekhon M."/>
            <person name="Becker M.C."/>
            <person name="Fewell G.A."/>
            <person name="Delehaunty K.D."/>
            <person name="Miner T.L."/>
            <person name="Nash W.E."/>
            <person name="Kremitzki C."/>
            <person name="Oddy L."/>
            <person name="Du H."/>
            <person name="Sun H."/>
            <person name="Bradshaw-Cordum H."/>
            <person name="Ali J."/>
            <person name="Carter J."/>
            <person name="Cordes M."/>
            <person name="Harris A."/>
            <person name="Isak A."/>
            <person name="van Brunt A."/>
            <person name="Nguyen C."/>
            <person name="Du F."/>
            <person name="Courtney L."/>
            <person name="Kalicki J."/>
            <person name="Ozersky P."/>
            <person name="Abbott S."/>
            <person name="Armstrong J."/>
            <person name="Belter E.A."/>
            <person name="Caruso L."/>
            <person name="Cedroni M."/>
            <person name="Cotton M."/>
            <person name="Davidson T."/>
            <person name="Desai A."/>
            <person name="Elliott G."/>
            <person name="Erb T."/>
            <person name="Fronick C."/>
            <person name="Gaige T."/>
            <person name="Haakenson W."/>
            <person name="Haglund K."/>
            <person name="Holmes A."/>
            <person name="Harkins R."/>
            <person name="Kim K."/>
            <person name="Kruchowski S.S."/>
            <person name="Strong C.M."/>
            <person name="Grewal N."/>
            <person name="Goyea E."/>
            <person name="Hou S."/>
            <person name="Levy A."/>
            <person name="Martinka S."/>
            <person name="Mead K."/>
            <person name="McLellan M.D."/>
            <person name="Meyer R."/>
            <person name="Randall-Maher J."/>
            <person name="Tomlinson C."/>
            <person name="Dauphin-Kohlberg S."/>
            <person name="Kozlowicz-Reilly A."/>
            <person name="Shah N."/>
            <person name="Swearengen-Shahid S."/>
            <person name="Snider J."/>
            <person name="Strong J.T."/>
            <person name="Thompson J."/>
            <person name="Yoakum M."/>
            <person name="Leonard S."/>
            <person name="Pearman C."/>
            <person name="Trani L."/>
            <person name="Radionenko M."/>
            <person name="Waligorski J.E."/>
            <person name="Wang C."/>
            <person name="Rock S.M."/>
            <person name="Tin-Wollam A.M."/>
            <person name="Maupin R."/>
            <person name="Latreille P."/>
            <person name="Wendl M.C."/>
            <person name="Yang S.P."/>
            <person name="Pohl C."/>
            <person name="Wallis J.W."/>
            <person name="Spieth J."/>
            <person name="Bieri T.A."/>
            <person name="Berkowicz N."/>
            <person name="Nelson J.O."/>
            <person name="Osborne J."/>
            <person name="Ding L."/>
            <person name="Meyer R."/>
            <person name="Sabo A."/>
            <person name="Shotland Y."/>
            <person name="Sinha P."/>
            <person name="Wohldmann P.E."/>
            <person name="Cook L.L."/>
            <person name="Hickenbotham M.T."/>
            <person name="Eldred J."/>
            <person name="Williams D."/>
            <person name="Jones T.A."/>
            <person name="She X."/>
            <person name="Ciccarelli F.D."/>
            <person name="Izaurralde E."/>
            <person name="Taylor J."/>
            <person name="Schmutz J."/>
            <person name="Myers R.M."/>
            <person name="Cox D.R."/>
            <person name="Huang X."/>
            <person name="McPherson J.D."/>
            <person name="Mardis E.R."/>
            <person name="Clifton S.W."/>
            <person name="Warren W.C."/>
            <person name="Chinwalla A.T."/>
            <person name="Eddy S.R."/>
            <person name="Marra M.A."/>
            <person name="Ovcharenko I."/>
            <person name="Furey T.S."/>
            <person name="Miller W."/>
            <person name="Eichler E.E."/>
            <person name="Bork P."/>
            <person name="Suyama M."/>
            <person name="Torrents D."/>
            <person name="Waterston R.H."/>
            <person name="Wilson R.K."/>
        </authorList>
    </citation>
    <scope>NUCLEOTIDE SEQUENCE [LARGE SCALE GENOMIC DNA]</scope>
</reference>
<protein>
    <submittedName>
        <fullName evidence="2">Actin filament associated protein 1</fullName>
    </submittedName>
</protein>
<reference evidence="2 3" key="1">
    <citation type="journal article" date="2001" name="Nature">
        <title>Initial sequencing and analysis of the human genome.</title>
        <authorList>
            <consortium name="International Human Genome Sequencing Consortium"/>
            <person name="Lander E.S."/>
            <person name="Linton L.M."/>
            <person name="Birren B."/>
            <person name="Nusbaum C."/>
            <person name="Zody M.C."/>
            <person name="Baldwin J."/>
            <person name="Devon K."/>
            <person name="Dewar K."/>
            <person name="Doyle M."/>
            <person name="FitzHugh W."/>
            <person name="Funke R."/>
            <person name="Gage D."/>
            <person name="Harris K."/>
            <person name="Heaford A."/>
            <person name="Howland J."/>
            <person name="Kann L."/>
            <person name="Lehoczky J."/>
            <person name="LeVine R."/>
            <person name="McEwan P."/>
            <person name="McKernan K."/>
            <person name="Meldrim J."/>
            <person name="Mesirov J.P."/>
            <person name="Miranda C."/>
            <person name="Morris W."/>
            <person name="Naylor J."/>
            <person name="Raymond C."/>
            <person name="Rosetti M."/>
            <person name="Santos R."/>
            <person name="Sheridan A."/>
            <person name="Sougnez C."/>
            <person name="Stange-Thomann N."/>
            <person name="Stojanovic N."/>
            <person name="Subramanian A."/>
            <person name="Wyman D."/>
            <person name="Rogers J."/>
            <person name="Sulston J."/>
            <person name="Ainscough R."/>
            <person name="Beck S."/>
            <person name="Bentley D."/>
            <person name="Burton J."/>
            <person name="Clee C."/>
            <person name="Carter N."/>
            <person name="Coulson A."/>
            <person name="Deadman R."/>
            <person name="Deloukas P."/>
            <person name="Dunham A."/>
            <person name="Dunham I."/>
            <person name="Durbin R."/>
            <person name="French L."/>
            <person name="Grafham D."/>
            <person name="Gregory S."/>
            <person name="Hubbard T."/>
            <person name="Humphray S."/>
            <person name="Hunt A."/>
            <person name="Jones M."/>
            <person name="Lloyd C."/>
            <person name="McMurray A."/>
            <person name="Matthews L."/>
            <person name="Mercer S."/>
            <person name="Milne S."/>
            <person name="Mullikin J.C."/>
            <person name="Mungall A."/>
            <person name="Plumb R."/>
            <person name="Ross M."/>
            <person name="Shownkeen R."/>
            <person name="Sims S."/>
            <person name="Waterston R.H."/>
            <person name="Wilson R.K."/>
            <person name="Hillier L.W."/>
            <person name="McPherson J.D."/>
            <person name="Marra M.A."/>
            <person name="Mardis E.R."/>
            <person name="Fulton L.A."/>
            <person name="Chinwalla A.T."/>
            <person name="Pepin K.H."/>
            <person name="Gish W.R."/>
            <person name="Chissoe S.L."/>
            <person name="Wendl M.C."/>
            <person name="Delehaunty K.D."/>
            <person name="Miner T.L."/>
            <person name="Delehaunty A."/>
            <person name="Kramer J.B."/>
            <person name="Cook L.L."/>
            <person name="Fulton R.S."/>
            <person name="Johnson D.L."/>
            <person name="Minx P.J."/>
            <person name="Clifton S.W."/>
            <person name="Hawkins T."/>
            <person name="Branscomb E."/>
            <person name="Predki P."/>
            <person name="Richardson P."/>
            <person name="Wenning S."/>
            <person name="Slezak T."/>
            <person name="Doggett N."/>
            <person name="Cheng J.F."/>
            <person name="Olsen A."/>
            <person name="Lucas S."/>
            <person name="Elkin C."/>
            <person name="Uberbacher E."/>
            <person name="Frazier M."/>
            <person name="Gibbs R.A."/>
            <person name="Muzny D.M."/>
            <person name="Scherer S.E."/>
            <person name="Bouck J.B."/>
            <person name="Sodergren E.J."/>
            <person name="Worley K.C."/>
            <person name="Rives C.M."/>
            <person name="Gorrell J.H."/>
            <person name="Metzker M.L."/>
            <person name="Naylor S.L."/>
            <person name="Kucherlapati R.S."/>
            <person name="Nelson D.L."/>
            <person name="Weinstock G.M."/>
            <person name="Sakaki Y."/>
            <person name="Fujiyama A."/>
            <person name="Hattori M."/>
            <person name="Yada T."/>
            <person name="Toyoda A."/>
            <person name="Itoh T."/>
            <person name="Kawagoe C."/>
            <person name="Watanabe H."/>
            <person name="Totoki Y."/>
            <person name="Taylor T."/>
            <person name="Weissenbach J."/>
            <person name="Heilig R."/>
            <person name="Saurin W."/>
            <person name="Artiguenave F."/>
            <person name="Brottier P."/>
            <person name="Bruls T."/>
            <person name="Pelletier E."/>
            <person name="Robert C."/>
            <person name="Wincker P."/>
            <person name="Smith D.R."/>
            <person name="Doucette-Stamm L."/>
            <person name="Rubenfield M."/>
            <person name="Weinstock K."/>
            <person name="Lee H.M."/>
            <person name="Dubois J."/>
            <person name="Rosenthal A."/>
            <person name="Platzer M."/>
            <person name="Nyakatura G."/>
            <person name="Taudien S."/>
            <person name="Rump A."/>
            <person name="Yang H."/>
            <person name="Yu J."/>
            <person name="Wang J."/>
            <person name="Huang G."/>
            <person name="Gu J."/>
            <person name="Hood L."/>
            <person name="Rowen L."/>
            <person name="Madan A."/>
            <person name="Qin S."/>
            <person name="Davis R.W."/>
            <person name="Federspiel N.A."/>
            <person name="Abola A.P."/>
            <person name="Proctor M.J."/>
            <person name="Myers R.M."/>
            <person name="Schmutz J."/>
            <person name="Dickson M."/>
            <person name="Grimwood J."/>
            <person name="Cox D.R."/>
            <person name="Olson M.V."/>
            <person name="Kaul R."/>
            <person name="Raymond C."/>
            <person name="Shimizu N."/>
            <person name="Kawasaki K."/>
            <person name="Minoshima S."/>
            <person name="Evans G.A."/>
            <person name="Athanasiou M."/>
            <person name="Schultz R."/>
            <person name="Roe B.A."/>
            <person name="Chen F."/>
            <person name="Pan H."/>
            <person name="Ramser J."/>
            <person name="Lehrach H."/>
            <person name="Reinhardt R."/>
            <person name="McCombie W.R."/>
            <person name="de la Bastide M."/>
            <person name="Dedhia N."/>
            <person name="Blocker H."/>
            <person name="Hornischer K."/>
            <person name="Nordsiek G."/>
            <person name="Agarwala R."/>
            <person name="Aravind L."/>
            <person name="Bailey J.A."/>
            <person name="Bateman A."/>
            <person name="Batzoglou S."/>
            <person name="Birney E."/>
            <person name="Bork P."/>
            <person name="Brown D.G."/>
            <person name="Burge C.B."/>
            <person name="Cerutti L."/>
            <person name="Chen H.C."/>
            <person name="Church D."/>
            <person name="Clamp M."/>
            <person name="Copley R.R."/>
            <person name="Doerks T."/>
            <person name="Eddy S.R."/>
            <person name="Eichler E.E."/>
            <person name="Furey T.S."/>
            <person name="Galagan J."/>
            <person name="Gilbert J.G."/>
            <person name="Harmon C."/>
            <person name="Hayashizaki Y."/>
            <person name="Haussler D."/>
            <person name="Hermjakob H."/>
            <person name="Hokamp K."/>
            <person name="Jang W."/>
            <person name="Johnson L.S."/>
            <person name="Jones T.A."/>
            <person name="Kasif S."/>
            <person name="Kaspryzk A."/>
            <person name="Kennedy S."/>
            <person name="Kent W.J."/>
            <person name="Kitts P."/>
            <person name="Koonin E.V."/>
            <person name="Korf I."/>
            <person name="Kulp D."/>
            <person name="Lancet D."/>
            <person name="Lowe T.M."/>
            <person name="McLysaght A."/>
            <person name="Mikkelsen T."/>
            <person name="Moran J.V."/>
            <person name="Mulder N."/>
            <person name="Pollara V.J."/>
            <person name="Ponting C.P."/>
            <person name="Schuler G."/>
            <person name="Schultz J."/>
            <person name="Slater G."/>
            <person name="Smit A.F."/>
            <person name="Stupka E."/>
            <person name="Szustakowski J."/>
            <person name="Thierry-Mieg D."/>
            <person name="Thierry-Mieg J."/>
            <person name="Wagner L."/>
            <person name="Wallis J."/>
            <person name="Wheeler R."/>
            <person name="Williams A."/>
            <person name="Wolf Y.I."/>
            <person name="Wolfe K.H."/>
            <person name="Yang S.P."/>
            <person name="Yeh R.F."/>
            <person name="Collins F."/>
            <person name="Guyer M.S."/>
            <person name="Peterson J."/>
            <person name="Felsenfeld A."/>
            <person name="Wetterstrand K.A."/>
            <person name="Patrinos A."/>
            <person name="Morgan M.J."/>
            <person name="de Jong P."/>
            <person name="Catanese J.J."/>
            <person name="Osoegawa K."/>
            <person name="Shizuya H."/>
            <person name="Choi S."/>
            <person name="Chen Y.J."/>
        </authorList>
    </citation>
    <scope>NUCLEOTIDE SEQUENCE [LARGE SCALE GENOMIC DNA]</scope>
</reference>
<dbReference type="HOGENOM" id="CLU_2418742_0_0_1"/>
<dbReference type="MassIVE" id="A0A087X177"/>
<feature type="non-terminal residue" evidence="2">
    <location>
        <position position="1"/>
    </location>
</feature>
<dbReference type="OpenTargets" id="ENSG00000196526"/>